<evidence type="ECO:0000259" key="9">
    <source>
        <dbReference type="Pfam" id="PF02706"/>
    </source>
</evidence>
<keyword evidence="4 8" id="KW-0812">Transmembrane</keyword>
<sequence length="248" mass="27535">MEIKQYWNIIRKRLWMIVLLIIVSCTASAVYSIAVIEPQYQASTKLIVNPSNQTVSGNVDMQSISTSIQLIKTYKEIIRTPRIMDEVVEQYPELEATTSELISKVSVNSVNETQVMSVMVVDDSYERAAQIANAVSKVFQSEIPLLLKVDNVNILNEADPQSSAAPISPNTRLNIAISFVLSVMIGLGLTFLLEYLDDTVKTEKEVSEWLGVPALAVIPRVKSKDMTDSKSVPASKRIRSEKNVTLDA</sequence>
<evidence type="ECO:0000256" key="8">
    <source>
        <dbReference type="SAM" id="Phobius"/>
    </source>
</evidence>
<reference evidence="11" key="1">
    <citation type="journal article" date="2019" name="Int. J. Syst. Evol. Microbiol.">
        <title>The Global Catalogue of Microorganisms (GCM) 10K type strain sequencing project: providing services to taxonomists for standard genome sequencing and annotation.</title>
        <authorList>
            <consortium name="The Broad Institute Genomics Platform"/>
            <consortium name="The Broad Institute Genome Sequencing Center for Infectious Disease"/>
            <person name="Wu L."/>
            <person name="Ma J."/>
        </authorList>
    </citation>
    <scope>NUCLEOTIDE SEQUENCE [LARGE SCALE GENOMIC DNA]</scope>
    <source>
        <strain evidence="11">CCM 8749</strain>
    </source>
</reference>
<accession>A0ABW1IJW0</accession>
<evidence type="ECO:0000256" key="7">
    <source>
        <dbReference type="SAM" id="MobiDB-lite"/>
    </source>
</evidence>
<proteinExistence type="inferred from homology"/>
<comment type="caution">
    <text evidence="10">The sequence shown here is derived from an EMBL/GenBank/DDBJ whole genome shotgun (WGS) entry which is preliminary data.</text>
</comment>
<feature type="transmembrane region" description="Helical" evidence="8">
    <location>
        <begin position="14"/>
        <end position="36"/>
    </location>
</feature>
<dbReference type="PROSITE" id="PS51257">
    <property type="entry name" value="PROKAR_LIPOPROTEIN"/>
    <property type="match status" value="1"/>
</dbReference>
<dbReference type="RefSeq" id="WP_379892105.1">
    <property type="nucleotide sequence ID" value="NZ_CBCSCT010000022.1"/>
</dbReference>
<dbReference type="EMBL" id="JBHSQV010000013">
    <property type="protein sequence ID" value="MFC5985352.1"/>
    <property type="molecule type" value="Genomic_DNA"/>
</dbReference>
<keyword evidence="5 8" id="KW-1133">Transmembrane helix</keyword>
<evidence type="ECO:0000313" key="10">
    <source>
        <dbReference type="EMBL" id="MFC5985352.1"/>
    </source>
</evidence>
<evidence type="ECO:0000313" key="11">
    <source>
        <dbReference type="Proteomes" id="UP001596250"/>
    </source>
</evidence>
<protein>
    <submittedName>
        <fullName evidence="10">YveK family protein</fullName>
    </submittedName>
</protein>
<dbReference type="InterPro" id="IPR003856">
    <property type="entry name" value="LPS_length_determ_N"/>
</dbReference>
<comment type="subcellular location">
    <subcellularLocation>
        <location evidence="1">Cell membrane</location>
        <topology evidence="1">Multi-pass membrane protein</topology>
    </subcellularLocation>
</comment>
<feature type="transmembrane region" description="Helical" evidence="8">
    <location>
        <begin position="175"/>
        <end position="196"/>
    </location>
</feature>
<keyword evidence="11" id="KW-1185">Reference proteome</keyword>
<evidence type="ECO:0000256" key="2">
    <source>
        <dbReference type="ARBA" id="ARBA00006683"/>
    </source>
</evidence>
<comment type="similarity">
    <text evidence="2">Belongs to the CpsC/CapA family.</text>
</comment>
<dbReference type="InterPro" id="IPR050445">
    <property type="entry name" value="Bact_polysacc_biosynth/exp"/>
</dbReference>
<dbReference type="Pfam" id="PF02706">
    <property type="entry name" value="Wzz"/>
    <property type="match status" value="1"/>
</dbReference>
<keyword evidence="3" id="KW-1003">Cell membrane</keyword>
<feature type="domain" description="Polysaccharide chain length determinant N-terminal" evidence="9">
    <location>
        <begin position="2"/>
        <end position="90"/>
    </location>
</feature>
<evidence type="ECO:0000256" key="4">
    <source>
        <dbReference type="ARBA" id="ARBA00022692"/>
    </source>
</evidence>
<organism evidence="10 11">
    <name type="scientific">Marinicrinis lubricantis</name>
    <dbReference type="NCBI Taxonomy" id="2086470"/>
    <lineage>
        <taxon>Bacteria</taxon>
        <taxon>Bacillati</taxon>
        <taxon>Bacillota</taxon>
        <taxon>Bacilli</taxon>
        <taxon>Bacillales</taxon>
        <taxon>Paenibacillaceae</taxon>
    </lineage>
</organism>
<evidence type="ECO:0000256" key="5">
    <source>
        <dbReference type="ARBA" id="ARBA00022989"/>
    </source>
</evidence>
<gene>
    <name evidence="10" type="ORF">ACFPXP_02600</name>
</gene>
<feature type="compositionally biased region" description="Basic and acidic residues" evidence="7">
    <location>
        <begin position="238"/>
        <end position="248"/>
    </location>
</feature>
<name>A0ABW1IJW0_9BACL</name>
<dbReference type="PANTHER" id="PTHR32309">
    <property type="entry name" value="TYROSINE-PROTEIN KINASE"/>
    <property type="match status" value="1"/>
</dbReference>
<evidence type="ECO:0000256" key="1">
    <source>
        <dbReference type="ARBA" id="ARBA00004651"/>
    </source>
</evidence>
<keyword evidence="6 8" id="KW-0472">Membrane</keyword>
<dbReference type="Proteomes" id="UP001596250">
    <property type="component" value="Unassembled WGS sequence"/>
</dbReference>
<evidence type="ECO:0000256" key="3">
    <source>
        <dbReference type="ARBA" id="ARBA00022475"/>
    </source>
</evidence>
<feature type="region of interest" description="Disordered" evidence="7">
    <location>
        <begin position="227"/>
        <end position="248"/>
    </location>
</feature>
<dbReference type="PANTHER" id="PTHR32309:SF13">
    <property type="entry name" value="FERRIC ENTEROBACTIN TRANSPORT PROTEIN FEPE"/>
    <property type="match status" value="1"/>
</dbReference>
<evidence type="ECO:0000256" key="6">
    <source>
        <dbReference type="ARBA" id="ARBA00023136"/>
    </source>
</evidence>